<feature type="region of interest" description="Disordered" evidence="1">
    <location>
        <begin position="1"/>
        <end position="44"/>
    </location>
</feature>
<sequence>MATKNGKWGESASGERTVARPAARRPMRHGIGRRGHAREARIADADNATTIGGLGRSCQK</sequence>
<comment type="caution">
    <text evidence="3">The sequence shown here is derived from an EMBL/GenBank/DDBJ whole genome shotgun (WGS) entry which is preliminary data.</text>
</comment>
<dbReference type="EMBL" id="JAHPMX010000002">
    <property type="protein sequence ID" value="MBU9355551.1"/>
    <property type="molecule type" value="Genomic_DNA"/>
</dbReference>
<proteinExistence type="predicted"/>
<protein>
    <submittedName>
        <fullName evidence="3">Uncharacterized protein</fullName>
    </submittedName>
</protein>
<evidence type="ECO:0000256" key="1">
    <source>
        <dbReference type="SAM" id="MobiDB-lite"/>
    </source>
</evidence>
<evidence type="ECO:0000313" key="4">
    <source>
        <dbReference type="Proteomes" id="UP000237686"/>
    </source>
</evidence>
<name>A0A8E2RXM1_9BURK</name>
<dbReference type="Proteomes" id="UP000237686">
    <property type="component" value="Unassembled WGS sequence"/>
</dbReference>
<feature type="compositionally biased region" description="Basic residues" evidence="1">
    <location>
        <begin position="22"/>
        <end position="36"/>
    </location>
</feature>
<dbReference type="AlphaFoldDB" id="A0A8E2RXM1"/>
<reference evidence="2" key="2">
    <citation type="submission" date="2021-06" db="EMBL/GenBank/DDBJ databases">
        <title>A collection of bacterial strains from the Burkholderia cepacia Research Laboratory and Repository.</title>
        <authorList>
            <person name="Lipuma J."/>
            <person name="Spilker T."/>
        </authorList>
    </citation>
    <scope>NUCLEOTIDE SEQUENCE</scope>
    <source>
        <strain evidence="2">AU37435</strain>
    </source>
</reference>
<gene>
    <name evidence="3" type="ORF">C6P98_08540</name>
    <name evidence="2" type="ORF">KTE52_04295</name>
</gene>
<accession>A0A8E2RXM1</accession>
<dbReference type="Proteomes" id="UP001196915">
    <property type="component" value="Unassembled WGS sequence"/>
</dbReference>
<evidence type="ECO:0000313" key="2">
    <source>
        <dbReference type="EMBL" id="MBU9355551.1"/>
    </source>
</evidence>
<dbReference type="RefSeq" id="WP_105752762.1">
    <property type="nucleotide sequence ID" value="NZ_CADFDF010000001.1"/>
</dbReference>
<evidence type="ECO:0000313" key="3">
    <source>
        <dbReference type="EMBL" id="PRF25488.1"/>
    </source>
</evidence>
<dbReference type="EMBL" id="PVFZ01000026">
    <property type="protein sequence ID" value="PRF25488.1"/>
    <property type="molecule type" value="Genomic_DNA"/>
</dbReference>
<organism evidence="3 4">
    <name type="scientific">Burkholderia multivorans</name>
    <dbReference type="NCBI Taxonomy" id="87883"/>
    <lineage>
        <taxon>Bacteria</taxon>
        <taxon>Pseudomonadati</taxon>
        <taxon>Pseudomonadota</taxon>
        <taxon>Betaproteobacteria</taxon>
        <taxon>Burkholderiales</taxon>
        <taxon>Burkholderiaceae</taxon>
        <taxon>Burkholderia</taxon>
        <taxon>Burkholderia cepacia complex</taxon>
    </lineage>
</organism>
<reference evidence="3 4" key="1">
    <citation type="submission" date="2018-03" db="EMBL/GenBank/DDBJ databases">
        <authorList>
            <person name="Nguyen K."/>
            <person name="Fouts D."/>
            <person name="Sutton G."/>
        </authorList>
    </citation>
    <scope>NUCLEOTIDE SEQUENCE [LARGE SCALE GENOMIC DNA]</scope>
    <source>
        <strain evidence="3 4">AU17135</strain>
    </source>
</reference>